<dbReference type="InterPro" id="IPR043502">
    <property type="entry name" value="DNA/RNA_pol_sf"/>
</dbReference>
<gene>
    <name evidence="3" type="ORF">Tci_591359</name>
</gene>
<evidence type="ECO:0000313" key="3">
    <source>
        <dbReference type="EMBL" id="GFA19387.1"/>
    </source>
</evidence>
<accession>A0A699J8H5</accession>
<dbReference type="AlphaFoldDB" id="A0A699J8H5"/>
<protein>
    <submittedName>
        <fullName evidence="3">Reverse transcriptase domain-containing protein</fullName>
    </submittedName>
</protein>
<reference evidence="3" key="1">
    <citation type="journal article" date="2019" name="Sci. Rep.">
        <title>Draft genome of Tanacetum cinerariifolium, the natural source of mosquito coil.</title>
        <authorList>
            <person name="Yamashiro T."/>
            <person name="Shiraishi A."/>
            <person name="Satake H."/>
            <person name="Nakayama K."/>
        </authorList>
    </citation>
    <scope>NUCLEOTIDE SEQUENCE</scope>
</reference>
<dbReference type="Gene3D" id="3.10.10.10">
    <property type="entry name" value="HIV Type 1 Reverse Transcriptase, subunit A, domain 1"/>
    <property type="match status" value="1"/>
</dbReference>
<dbReference type="InterPro" id="IPR050951">
    <property type="entry name" value="Retrovirus_Pol_polyprotein"/>
</dbReference>
<comment type="caution">
    <text evidence="3">The sequence shown here is derived from an EMBL/GenBank/DDBJ whole genome shotgun (WGS) entry which is preliminary data.</text>
</comment>
<name>A0A699J8H5_TANCI</name>
<organism evidence="3">
    <name type="scientific">Tanacetum cinerariifolium</name>
    <name type="common">Dalmatian daisy</name>
    <name type="synonym">Chrysanthemum cinerariifolium</name>
    <dbReference type="NCBI Taxonomy" id="118510"/>
    <lineage>
        <taxon>Eukaryota</taxon>
        <taxon>Viridiplantae</taxon>
        <taxon>Streptophyta</taxon>
        <taxon>Embryophyta</taxon>
        <taxon>Tracheophyta</taxon>
        <taxon>Spermatophyta</taxon>
        <taxon>Magnoliopsida</taxon>
        <taxon>eudicotyledons</taxon>
        <taxon>Gunneridae</taxon>
        <taxon>Pentapetalae</taxon>
        <taxon>asterids</taxon>
        <taxon>campanulids</taxon>
        <taxon>Asterales</taxon>
        <taxon>Asteraceae</taxon>
        <taxon>Asteroideae</taxon>
        <taxon>Anthemideae</taxon>
        <taxon>Anthemidinae</taxon>
        <taxon>Tanacetum</taxon>
    </lineage>
</organism>
<dbReference type="EMBL" id="BKCJ010383575">
    <property type="protein sequence ID" value="GFA19387.1"/>
    <property type="molecule type" value="Genomic_DNA"/>
</dbReference>
<dbReference type="SUPFAM" id="SSF56672">
    <property type="entry name" value="DNA/RNA polymerases"/>
    <property type="match status" value="1"/>
</dbReference>
<feature type="domain" description="Reverse transcriptase/retrotransposon-derived protein RNase H-like" evidence="2">
    <location>
        <begin position="276"/>
        <end position="351"/>
    </location>
</feature>
<keyword evidence="1" id="KW-0511">Multifunctional enzyme</keyword>
<evidence type="ECO:0000259" key="2">
    <source>
        <dbReference type="Pfam" id="PF17919"/>
    </source>
</evidence>
<keyword evidence="3" id="KW-0548">Nucleotidyltransferase</keyword>
<dbReference type="Gene3D" id="3.30.70.270">
    <property type="match status" value="1"/>
</dbReference>
<proteinExistence type="predicted"/>
<dbReference type="PANTHER" id="PTHR37984:SF5">
    <property type="entry name" value="PROTEIN NYNRIN-LIKE"/>
    <property type="match status" value="1"/>
</dbReference>
<sequence>MYVDGGSSSEILYEHYFNRFRPEIGAEEHSTSAWMNFMVVRSPSLYNDIIGRPRVRRIQAVPSTAHRMLKFLVAGGTVTLYSSKIIPLECTIVSGPGAQQLVIDQVTKEKIQVAIHPECLEQTIAIGSTLTEEAEHRLNTREGCLPIRQKKRGQAPERNKPIYEEVEKLVDPGIMKEVHYHSWLSNPVMVKEHDGSWRMMREGVFLGYKVNADGLKVCPDKVEAVLSFPSPKCLKDVQRLNGKLASLHRFLSKSAEKSLSLFKTLKKCTKKSDLQWTVEAEMAFKQMNTLIAELPMLTTPNEKEELVIYLAAAKEAVSTVLMMERDGKQVPIYFNSCVLHGPEINYTPMEKIT</sequence>
<dbReference type="PANTHER" id="PTHR37984">
    <property type="entry name" value="PROTEIN CBG26694"/>
    <property type="match status" value="1"/>
</dbReference>
<evidence type="ECO:0000256" key="1">
    <source>
        <dbReference type="ARBA" id="ARBA00023268"/>
    </source>
</evidence>
<dbReference type="InterPro" id="IPR041577">
    <property type="entry name" value="RT_RNaseH_2"/>
</dbReference>
<dbReference type="InterPro" id="IPR043128">
    <property type="entry name" value="Rev_trsase/Diguanyl_cyclase"/>
</dbReference>
<keyword evidence="3" id="KW-0695">RNA-directed DNA polymerase</keyword>
<dbReference type="GO" id="GO:0003964">
    <property type="term" value="F:RNA-directed DNA polymerase activity"/>
    <property type="evidence" value="ECO:0007669"/>
    <property type="project" value="UniProtKB-KW"/>
</dbReference>
<keyword evidence="3" id="KW-0808">Transferase</keyword>
<dbReference type="Pfam" id="PF17919">
    <property type="entry name" value="RT_RNaseH_2"/>
    <property type="match status" value="1"/>
</dbReference>